<dbReference type="Pfam" id="PF00027">
    <property type="entry name" value="cNMP_binding"/>
    <property type="match status" value="1"/>
</dbReference>
<evidence type="ECO:0000256" key="3">
    <source>
        <dbReference type="ARBA" id="ARBA00023163"/>
    </source>
</evidence>
<dbReference type="RefSeq" id="WP_238244540.1">
    <property type="nucleotide sequence ID" value="NZ_BPQP01000036.1"/>
</dbReference>
<keyword evidence="6" id="KW-1185">Reference proteome</keyword>
<reference evidence="5" key="1">
    <citation type="journal article" date="2021" name="Front. Microbiol.">
        <title>Comprehensive Comparative Genomics and Phenotyping of Methylobacterium Species.</title>
        <authorList>
            <person name="Alessa O."/>
            <person name="Ogura Y."/>
            <person name="Fujitani Y."/>
            <person name="Takami H."/>
            <person name="Hayashi T."/>
            <person name="Sahin N."/>
            <person name="Tani A."/>
        </authorList>
    </citation>
    <scope>NUCLEOTIDE SEQUENCE</scope>
    <source>
        <strain evidence="5">DSM 19015</strain>
    </source>
</reference>
<dbReference type="Pfam" id="PF13545">
    <property type="entry name" value="HTH_Crp_2"/>
    <property type="match status" value="1"/>
</dbReference>
<keyword evidence="3" id="KW-0804">Transcription</keyword>
<sequence length="249" mass="27953">MSDPLLMKLVGRFPLSNDDKEDVRRAIVRVRKFIGKEDIISEGDNPDHVHVIQSGFAYRCKSLPDQTRSIIAYLVPGDICDLNVSVLGRMDHSVVSIGRSEVAMIPRETLDHLTASNPAINRALQWSALVDEAILRRWLINMGRRSADKHMTHLFCELLVRLDRVGLVEANTFTLPCRQTDLGDMMGVSFVHINRRLQALRSQGLIVLTGKTLSIPDVDRLKAFADFSSDYLHLTPMPQDITPNTLVTA</sequence>
<dbReference type="CDD" id="cd00038">
    <property type="entry name" value="CAP_ED"/>
    <property type="match status" value="1"/>
</dbReference>
<comment type="caution">
    <text evidence="5">The sequence shown here is derived from an EMBL/GenBank/DDBJ whole genome shotgun (WGS) entry which is preliminary data.</text>
</comment>
<dbReference type="InterPro" id="IPR014710">
    <property type="entry name" value="RmlC-like_jellyroll"/>
</dbReference>
<dbReference type="SUPFAM" id="SSF51206">
    <property type="entry name" value="cAMP-binding domain-like"/>
    <property type="match status" value="1"/>
</dbReference>
<gene>
    <name evidence="5" type="ORF">OCOJLMKI_2614</name>
</gene>
<evidence type="ECO:0000256" key="2">
    <source>
        <dbReference type="ARBA" id="ARBA00023125"/>
    </source>
</evidence>
<dbReference type="Proteomes" id="UP001055125">
    <property type="component" value="Unassembled WGS sequence"/>
</dbReference>
<dbReference type="SUPFAM" id="SSF46785">
    <property type="entry name" value="Winged helix' DNA-binding domain"/>
    <property type="match status" value="1"/>
</dbReference>
<keyword evidence="2" id="KW-0238">DNA-binding</keyword>
<evidence type="ECO:0000259" key="4">
    <source>
        <dbReference type="PROSITE" id="PS51063"/>
    </source>
</evidence>
<keyword evidence="1" id="KW-0805">Transcription regulation</keyword>
<dbReference type="PANTHER" id="PTHR24567:SF68">
    <property type="entry name" value="DNA-BINDING TRANSCRIPTIONAL DUAL REGULATOR CRP"/>
    <property type="match status" value="1"/>
</dbReference>
<proteinExistence type="predicted"/>
<evidence type="ECO:0000313" key="5">
    <source>
        <dbReference type="EMBL" id="GJD95402.1"/>
    </source>
</evidence>
<reference evidence="5" key="2">
    <citation type="submission" date="2021-08" db="EMBL/GenBank/DDBJ databases">
        <authorList>
            <person name="Tani A."/>
            <person name="Ola A."/>
            <person name="Ogura Y."/>
            <person name="Katsura K."/>
            <person name="Hayashi T."/>
        </authorList>
    </citation>
    <scope>NUCLEOTIDE SEQUENCE</scope>
    <source>
        <strain evidence="5">DSM 19015</strain>
    </source>
</reference>
<dbReference type="EMBL" id="BPQP01000036">
    <property type="protein sequence ID" value="GJD95402.1"/>
    <property type="molecule type" value="Genomic_DNA"/>
</dbReference>
<dbReference type="InterPro" id="IPR050397">
    <property type="entry name" value="Env_Response_Regulators"/>
</dbReference>
<dbReference type="InterPro" id="IPR018490">
    <property type="entry name" value="cNMP-bd_dom_sf"/>
</dbReference>
<protein>
    <recommendedName>
        <fullName evidence="4">HTH crp-type domain-containing protein</fullName>
    </recommendedName>
</protein>
<dbReference type="SMART" id="SM00419">
    <property type="entry name" value="HTH_CRP"/>
    <property type="match status" value="1"/>
</dbReference>
<dbReference type="InterPro" id="IPR036390">
    <property type="entry name" value="WH_DNA-bd_sf"/>
</dbReference>
<dbReference type="Gene3D" id="1.10.10.10">
    <property type="entry name" value="Winged helix-like DNA-binding domain superfamily/Winged helix DNA-binding domain"/>
    <property type="match status" value="1"/>
</dbReference>
<accession>A0ABQ4RZN8</accession>
<dbReference type="InterPro" id="IPR012318">
    <property type="entry name" value="HTH_CRP"/>
</dbReference>
<feature type="domain" description="HTH crp-type" evidence="4">
    <location>
        <begin position="149"/>
        <end position="219"/>
    </location>
</feature>
<name>A0ABQ4RZN8_9HYPH</name>
<dbReference type="InterPro" id="IPR000595">
    <property type="entry name" value="cNMP-bd_dom"/>
</dbReference>
<evidence type="ECO:0000256" key="1">
    <source>
        <dbReference type="ARBA" id="ARBA00023015"/>
    </source>
</evidence>
<dbReference type="PROSITE" id="PS51063">
    <property type="entry name" value="HTH_CRP_2"/>
    <property type="match status" value="1"/>
</dbReference>
<dbReference type="PANTHER" id="PTHR24567">
    <property type="entry name" value="CRP FAMILY TRANSCRIPTIONAL REGULATORY PROTEIN"/>
    <property type="match status" value="1"/>
</dbReference>
<dbReference type="Gene3D" id="2.60.120.10">
    <property type="entry name" value="Jelly Rolls"/>
    <property type="match status" value="1"/>
</dbReference>
<organism evidence="5 6">
    <name type="scientific">Methylobacterium iners</name>
    <dbReference type="NCBI Taxonomy" id="418707"/>
    <lineage>
        <taxon>Bacteria</taxon>
        <taxon>Pseudomonadati</taxon>
        <taxon>Pseudomonadota</taxon>
        <taxon>Alphaproteobacteria</taxon>
        <taxon>Hyphomicrobiales</taxon>
        <taxon>Methylobacteriaceae</taxon>
        <taxon>Methylobacterium</taxon>
    </lineage>
</organism>
<dbReference type="InterPro" id="IPR036388">
    <property type="entry name" value="WH-like_DNA-bd_sf"/>
</dbReference>
<evidence type="ECO:0000313" key="6">
    <source>
        <dbReference type="Proteomes" id="UP001055125"/>
    </source>
</evidence>